<gene>
    <name evidence="2" type="ORF">F5147DRAFT_783174</name>
</gene>
<dbReference type="OrthoDB" id="2687914at2759"/>
<dbReference type="Proteomes" id="UP000823399">
    <property type="component" value="Unassembled WGS sequence"/>
</dbReference>
<reference evidence="2" key="1">
    <citation type="journal article" date="2020" name="New Phytol.">
        <title>Comparative genomics reveals dynamic genome evolution in host specialist ectomycorrhizal fungi.</title>
        <authorList>
            <person name="Lofgren L.A."/>
            <person name="Nguyen N.H."/>
            <person name="Vilgalys R."/>
            <person name="Ruytinx J."/>
            <person name="Liao H.L."/>
            <person name="Branco S."/>
            <person name="Kuo A."/>
            <person name="LaButti K."/>
            <person name="Lipzen A."/>
            <person name="Andreopoulos W."/>
            <person name="Pangilinan J."/>
            <person name="Riley R."/>
            <person name="Hundley H."/>
            <person name="Na H."/>
            <person name="Barry K."/>
            <person name="Grigoriev I.V."/>
            <person name="Stajich J.E."/>
            <person name="Kennedy P.G."/>
        </authorList>
    </citation>
    <scope>NUCLEOTIDE SEQUENCE</scope>
    <source>
        <strain evidence="2">FC423</strain>
    </source>
</reference>
<comment type="caution">
    <text evidence="2">The sequence shown here is derived from an EMBL/GenBank/DDBJ whole genome shotgun (WGS) entry which is preliminary data.</text>
</comment>
<feature type="region of interest" description="Disordered" evidence="1">
    <location>
        <begin position="82"/>
        <end position="101"/>
    </location>
</feature>
<sequence length="571" mass="63937">MMYPAGNASYSDFKHTVLGHSIDYDSENINSLFSDSHRQPEVHGATTSHHSSDSLSGRLDPSAPAAQIQLDSFDIQHHHISMQHPNQSPGQHDFLSSHSPLSSGPSWYPGAAAMQHAPMFAPFPTFGESHQGNDLPPPISYDHPLPGAAAMWQAPMFTRCHHWPSSSDHVPPPTLDNYNGTLLPPFIVPSQDPICLNDLASLPSALADYRRNFSPPLLSMDGVTMLPPAAPDYIQPQPLTALKHPHPQTQKRDDGLWRFVTCSGQRQKPFETPSSAPSSTTPSHPTPTQSMQPQIDLPPLDYQSNLPIHNAFILAAEKELISSAVNNCTMIKPSLREGLVQAALVNAVQSCLKITRSDPAELAKKEIEGKLNIRFGEWIAVNLTEFGQRWAEKNAGLLYMSLSAPFKILMAACKELAFSVVDRGYDLRPSLWSNTLESKWKQKKIKSLIGNATWPLKFLFKKDEETGQWMAFEHDTLLDVVLGVVRKLKYRHYIRDLDNLYCMAAAAIYCVLMQFSSRKLDREIEFSTETFKFIYDLSKQYIANVIQKNKKLAKRWSDVKARTMTRLADIV</sequence>
<feature type="region of interest" description="Disordered" evidence="1">
    <location>
        <begin position="266"/>
        <end position="299"/>
    </location>
</feature>
<evidence type="ECO:0000313" key="3">
    <source>
        <dbReference type="Proteomes" id="UP000823399"/>
    </source>
</evidence>
<feature type="compositionally biased region" description="Polar residues" evidence="1">
    <location>
        <begin position="45"/>
        <end position="55"/>
    </location>
</feature>
<dbReference type="AlphaFoldDB" id="A0A9P7JKN1"/>
<evidence type="ECO:0000256" key="1">
    <source>
        <dbReference type="SAM" id="MobiDB-lite"/>
    </source>
</evidence>
<feature type="compositionally biased region" description="Low complexity" evidence="1">
    <location>
        <begin position="272"/>
        <end position="288"/>
    </location>
</feature>
<feature type="region of interest" description="Disordered" evidence="1">
    <location>
        <begin position="38"/>
        <end position="61"/>
    </location>
</feature>
<dbReference type="EMBL" id="JABBWM010000316">
    <property type="protein sequence ID" value="KAG2082780.1"/>
    <property type="molecule type" value="Genomic_DNA"/>
</dbReference>
<keyword evidence="3" id="KW-1185">Reference proteome</keyword>
<dbReference type="GeneID" id="64705064"/>
<evidence type="ECO:0000313" key="2">
    <source>
        <dbReference type="EMBL" id="KAG2082780.1"/>
    </source>
</evidence>
<protein>
    <submittedName>
        <fullName evidence="2">Uncharacterized protein</fullName>
    </submittedName>
</protein>
<name>A0A9P7JKN1_9AGAM</name>
<dbReference type="RefSeq" id="XP_041284333.1">
    <property type="nucleotide sequence ID" value="XM_041442805.1"/>
</dbReference>
<organism evidence="2 3">
    <name type="scientific">Suillus discolor</name>
    <dbReference type="NCBI Taxonomy" id="1912936"/>
    <lineage>
        <taxon>Eukaryota</taxon>
        <taxon>Fungi</taxon>
        <taxon>Dikarya</taxon>
        <taxon>Basidiomycota</taxon>
        <taxon>Agaricomycotina</taxon>
        <taxon>Agaricomycetes</taxon>
        <taxon>Agaricomycetidae</taxon>
        <taxon>Boletales</taxon>
        <taxon>Suillineae</taxon>
        <taxon>Suillaceae</taxon>
        <taxon>Suillus</taxon>
    </lineage>
</organism>
<proteinExistence type="predicted"/>
<accession>A0A9P7JKN1</accession>